<accession>A0A6J6EAS1</accession>
<feature type="transmembrane region" description="Helical" evidence="1">
    <location>
        <begin position="126"/>
        <end position="144"/>
    </location>
</feature>
<organism evidence="2">
    <name type="scientific">freshwater metagenome</name>
    <dbReference type="NCBI Taxonomy" id="449393"/>
    <lineage>
        <taxon>unclassified sequences</taxon>
        <taxon>metagenomes</taxon>
        <taxon>ecological metagenomes</taxon>
    </lineage>
</organism>
<feature type="transmembrane region" description="Helical" evidence="1">
    <location>
        <begin position="335"/>
        <end position="358"/>
    </location>
</feature>
<feature type="transmembrane region" description="Helical" evidence="1">
    <location>
        <begin position="244"/>
        <end position="267"/>
    </location>
</feature>
<protein>
    <submittedName>
        <fullName evidence="2">Unannotated protein</fullName>
    </submittedName>
</protein>
<dbReference type="PANTHER" id="PTHR37422:SF13">
    <property type="entry name" value="LIPOPOLYSACCHARIDE BIOSYNTHESIS PROTEIN PA4999-RELATED"/>
    <property type="match status" value="1"/>
</dbReference>
<feature type="transmembrane region" description="Helical" evidence="1">
    <location>
        <begin position="370"/>
        <end position="390"/>
    </location>
</feature>
<proteinExistence type="predicted"/>
<gene>
    <name evidence="2" type="ORF">UFOPK1747_00125</name>
</gene>
<dbReference type="EMBL" id="CAEZTV010000007">
    <property type="protein sequence ID" value="CAB4573640.1"/>
    <property type="molecule type" value="Genomic_DNA"/>
</dbReference>
<sequence length="582" mass="64644">MLKRNKLAVLSGLLFLMLALGHIPVNVFPYAFDKNAPVHLLSLIIISTLYAIYIITNHRKLNINGKAVGLVIFLALVLLASAWQSPDFFGSLVGDAGRYTGAVSLLALLIVAIFHAQVNSNQFKKIVLLYSLVVFAVSVIGILQEFDLYELPGDSGVTSTLGNLDFFSAFVATSIPLFFYLFSEFKSKIKLVFIPIIAIEIYSIYLSGALQGYVDLGILGIGIAIFLVRKWIPRFKSSLNFRTFIGTTSIVIWLEGIFLMPFLGTFIPVLGSDVQVRIRGQFWLAATNQFFHKPLLGVGPDQYGHYYEKFRTIDSVNEYPTILANDAHSSTAQSMATLGILGVIAFTLLIALLIRSILIVYDNRIIARASLYGLSLYLFVYLSNATISPITLPNKFLFWSVAGFLVGKAYLSSITPAPHQKLNSRSLVAFLLIAASLNVFVGVNHAIAQYQFMSNWEKFAKDQKTEIVVVHNKFLPCTMFYDYLSRIINSQGNQALEKFSLDQVASNERCVNAQITLAKLNYNKGDLPAMKKNVYLLTEIAPNRSEVLSLAGVYASKAKDKELFDKVTRQYVKLGITPLVIP</sequence>
<keyword evidence="1" id="KW-0472">Membrane</keyword>
<feature type="transmembrane region" description="Helical" evidence="1">
    <location>
        <begin position="427"/>
        <end position="447"/>
    </location>
</feature>
<dbReference type="PANTHER" id="PTHR37422">
    <property type="entry name" value="TEICHURONIC ACID BIOSYNTHESIS PROTEIN TUAE"/>
    <property type="match status" value="1"/>
</dbReference>
<feature type="transmembrane region" description="Helical" evidence="1">
    <location>
        <begin position="164"/>
        <end position="182"/>
    </location>
</feature>
<evidence type="ECO:0000256" key="1">
    <source>
        <dbReference type="SAM" id="Phobius"/>
    </source>
</evidence>
<dbReference type="InterPro" id="IPR051533">
    <property type="entry name" value="WaaL-like"/>
</dbReference>
<feature type="transmembrane region" description="Helical" evidence="1">
    <location>
        <begin position="396"/>
        <end position="415"/>
    </location>
</feature>
<feature type="transmembrane region" description="Helical" evidence="1">
    <location>
        <begin position="37"/>
        <end position="55"/>
    </location>
</feature>
<keyword evidence="1" id="KW-1133">Transmembrane helix</keyword>
<evidence type="ECO:0000313" key="2">
    <source>
        <dbReference type="EMBL" id="CAB4573640.1"/>
    </source>
</evidence>
<keyword evidence="1" id="KW-0812">Transmembrane</keyword>
<name>A0A6J6EAS1_9ZZZZ</name>
<feature type="transmembrane region" description="Helical" evidence="1">
    <location>
        <begin position="67"/>
        <end position="84"/>
    </location>
</feature>
<reference evidence="2" key="1">
    <citation type="submission" date="2020-05" db="EMBL/GenBank/DDBJ databases">
        <authorList>
            <person name="Chiriac C."/>
            <person name="Salcher M."/>
            <person name="Ghai R."/>
            <person name="Kavagutti S V."/>
        </authorList>
    </citation>
    <scope>NUCLEOTIDE SEQUENCE</scope>
</reference>
<feature type="transmembrane region" description="Helical" evidence="1">
    <location>
        <begin position="189"/>
        <end position="207"/>
    </location>
</feature>
<feature type="transmembrane region" description="Helical" evidence="1">
    <location>
        <begin position="96"/>
        <end position="114"/>
    </location>
</feature>
<dbReference type="AlphaFoldDB" id="A0A6J6EAS1"/>
<feature type="transmembrane region" description="Helical" evidence="1">
    <location>
        <begin position="213"/>
        <end position="232"/>
    </location>
</feature>